<dbReference type="Proteomes" id="UP001201629">
    <property type="component" value="Unassembled WGS sequence"/>
</dbReference>
<feature type="transmembrane region" description="Helical" evidence="2">
    <location>
        <begin position="134"/>
        <end position="154"/>
    </location>
</feature>
<dbReference type="PANTHER" id="PTHR23028">
    <property type="entry name" value="ACETYLTRANSFERASE"/>
    <property type="match status" value="1"/>
</dbReference>
<evidence type="ECO:0000313" key="4">
    <source>
        <dbReference type="EMBL" id="MCG5443220.1"/>
    </source>
</evidence>
<feature type="transmembrane region" description="Helical" evidence="2">
    <location>
        <begin position="184"/>
        <end position="202"/>
    </location>
</feature>
<accession>A0ABS9MZT2</accession>
<reference evidence="4 5" key="1">
    <citation type="submission" date="2022-01" db="EMBL/GenBank/DDBJ databases">
        <authorList>
            <person name="Riesco R."/>
            <person name="Trujillo M.E."/>
        </authorList>
    </citation>
    <scope>NUCLEOTIDE SEQUENCE [LARGE SCALE GENOMIC DNA]</scope>
    <source>
        <strain evidence="4 5">NIE79</strain>
    </source>
</reference>
<feature type="transmembrane region" description="Helical" evidence="2">
    <location>
        <begin position="161"/>
        <end position="178"/>
    </location>
</feature>
<keyword evidence="5" id="KW-1185">Reference proteome</keyword>
<evidence type="ECO:0000256" key="1">
    <source>
        <dbReference type="SAM" id="MobiDB-lite"/>
    </source>
</evidence>
<keyword evidence="2" id="KW-0472">Membrane</keyword>
<keyword evidence="2" id="KW-0812">Transmembrane</keyword>
<evidence type="ECO:0000256" key="2">
    <source>
        <dbReference type="SAM" id="Phobius"/>
    </source>
</evidence>
<keyword evidence="2" id="KW-1133">Transmembrane helix</keyword>
<feature type="transmembrane region" description="Helical" evidence="2">
    <location>
        <begin position="83"/>
        <end position="101"/>
    </location>
</feature>
<dbReference type="GO" id="GO:0016746">
    <property type="term" value="F:acyltransferase activity"/>
    <property type="evidence" value="ECO:0007669"/>
    <property type="project" value="UniProtKB-KW"/>
</dbReference>
<feature type="transmembrane region" description="Helical" evidence="2">
    <location>
        <begin position="214"/>
        <end position="237"/>
    </location>
</feature>
<feature type="region of interest" description="Disordered" evidence="1">
    <location>
        <begin position="345"/>
        <end position="393"/>
    </location>
</feature>
<name>A0ABS9MZT2_9ACTN</name>
<feature type="transmembrane region" description="Helical" evidence="2">
    <location>
        <begin position="313"/>
        <end position="332"/>
    </location>
</feature>
<dbReference type="PANTHER" id="PTHR23028:SF53">
    <property type="entry name" value="ACYL_TRANSF_3 DOMAIN-CONTAINING PROTEIN"/>
    <property type="match status" value="1"/>
</dbReference>
<evidence type="ECO:0000259" key="3">
    <source>
        <dbReference type="Pfam" id="PF01757"/>
    </source>
</evidence>
<feature type="transmembrane region" description="Helical" evidence="2">
    <location>
        <begin position="288"/>
        <end position="307"/>
    </location>
</feature>
<organism evidence="4 5">
    <name type="scientific">Micromonospora trifolii</name>
    <dbReference type="NCBI Taxonomy" id="2911208"/>
    <lineage>
        <taxon>Bacteria</taxon>
        <taxon>Bacillati</taxon>
        <taxon>Actinomycetota</taxon>
        <taxon>Actinomycetes</taxon>
        <taxon>Micromonosporales</taxon>
        <taxon>Micromonosporaceae</taxon>
        <taxon>Micromonospora</taxon>
    </lineage>
</organism>
<protein>
    <submittedName>
        <fullName evidence="4">Acyltransferase</fullName>
    </submittedName>
</protein>
<dbReference type="Pfam" id="PF01757">
    <property type="entry name" value="Acyl_transf_3"/>
    <property type="match status" value="1"/>
</dbReference>
<feature type="compositionally biased region" description="Low complexity" evidence="1">
    <location>
        <begin position="349"/>
        <end position="373"/>
    </location>
</feature>
<dbReference type="InterPro" id="IPR002656">
    <property type="entry name" value="Acyl_transf_3_dom"/>
</dbReference>
<feature type="transmembrane region" description="Helical" evidence="2">
    <location>
        <begin position="42"/>
        <end position="62"/>
    </location>
</feature>
<dbReference type="EMBL" id="JAKKFD010000017">
    <property type="protein sequence ID" value="MCG5443220.1"/>
    <property type="molecule type" value="Genomic_DNA"/>
</dbReference>
<comment type="caution">
    <text evidence="4">The sequence shown here is derived from an EMBL/GenBank/DDBJ whole genome shotgun (WGS) entry which is preliminary data.</text>
</comment>
<dbReference type="RefSeq" id="WP_238678456.1">
    <property type="nucleotide sequence ID" value="NZ_JAKKFD010000017.1"/>
</dbReference>
<feature type="transmembrane region" description="Helical" evidence="2">
    <location>
        <begin position="20"/>
        <end position="36"/>
    </location>
</feature>
<proteinExistence type="predicted"/>
<keyword evidence="4" id="KW-0012">Acyltransferase</keyword>
<dbReference type="InterPro" id="IPR050879">
    <property type="entry name" value="Acyltransferase_3"/>
</dbReference>
<keyword evidence="4" id="KW-0808">Transferase</keyword>
<feature type="domain" description="Acyltransferase 3" evidence="3">
    <location>
        <begin position="16"/>
        <end position="330"/>
    </location>
</feature>
<gene>
    <name evidence="4" type="ORF">NIE79_001019</name>
</gene>
<feature type="transmembrane region" description="Helical" evidence="2">
    <location>
        <begin position="249"/>
        <end position="268"/>
    </location>
</feature>
<sequence>MATISYADYRAMRRFPALDGLRAIAAVIVVAFHFGGPRWTWLSGWVGVQLFFVLSGFLITTLMLREEESRGRVSLRSFYVRRIFRILPVYLVVLAAMYALAHLNGASTRLRESMPYYLLMVNEFAPNQAFPHSWTIAIEWKFYLVWPLLAFAFVRAAFLRRMAVTVLAIAALVALIPFEKDWPYWPIHYVSILVGCLLAVILHHPRGYALFRPLTSPVASLAVAVGFIAVHLALPYWPPAADGHAESMIGVYAVAVALLLPAMLAPGLPTKLLSWRPLVWVGERSYSLYLVQYLAMATVIALVPSYAGHSTRLFVATTVVGLLAADLLYRWVEQPMIGVGRRFSGRGKAAAGTPTATPDAAPAPAAPMSAAADDPSERTVPAMPVLTPGGDRR</sequence>
<evidence type="ECO:0000313" key="5">
    <source>
        <dbReference type="Proteomes" id="UP001201629"/>
    </source>
</evidence>